<evidence type="ECO:0000313" key="4">
    <source>
        <dbReference type="EMBL" id="KAG7466908.1"/>
    </source>
</evidence>
<dbReference type="AlphaFoldDB" id="A0A9D3T2Q3"/>
<dbReference type="OrthoDB" id="9945342at2759"/>
<sequence>MEPKKRYRFNFLCNIIAFALYCERCYAGDCPADGRTWVPFAQSCYHFVHGEEDLAKSYTFESARGMCQGYELLSIRSPEENKFIVQYSPQVWKGNTDVWLDMYFNADNETLLWHDDTQLDFANWQDESMPSESAIMDICAAMHSSTGKWMQVSCAEDTENGVVCKTSQKPDKKEGGSDSPLLSALVILSVLVILGLSAVVWFLHQRHGSGGSLFTSFEYHPPFRSPLTDEAALVGAEETEEMP</sequence>
<proteinExistence type="predicted"/>
<feature type="signal peptide" evidence="2">
    <location>
        <begin position="1"/>
        <end position="27"/>
    </location>
</feature>
<dbReference type="PANTHER" id="PTHR22803">
    <property type="entry name" value="MANNOSE, PHOSPHOLIPASE, LECTIN RECEPTOR RELATED"/>
    <property type="match status" value="1"/>
</dbReference>
<dbReference type="EMBL" id="JAFDVH010000012">
    <property type="protein sequence ID" value="KAG7466908.1"/>
    <property type="molecule type" value="Genomic_DNA"/>
</dbReference>
<dbReference type="PROSITE" id="PS50041">
    <property type="entry name" value="C_TYPE_LECTIN_2"/>
    <property type="match status" value="1"/>
</dbReference>
<dbReference type="CDD" id="cd00037">
    <property type="entry name" value="CLECT"/>
    <property type="match status" value="1"/>
</dbReference>
<keyword evidence="1" id="KW-1133">Transmembrane helix</keyword>
<dbReference type="Gene3D" id="3.10.100.10">
    <property type="entry name" value="Mannose-Binding Protein A, subunit A"/>
    <property type="match status" value="1"/>
</dbReference>
<keyword evidence="1" id="KW-0472">Membrane</keyword>
<keyword evidence="2" id="KW-0732">Signal</keyword>
<organism evidence="4 5">
    <name type="scientific">Megalops atlanticus</name>
    <name type="common">Tarpon</name>
    <name type="synonym">Clupea gigantea</name>
    <dbReference type="NCBI Taxonomy" id="7932"/>
    <lineage>
        <taxon>Eukaryota</taxon>
        <taxon>Metazoa</taxon>
        <taxon>Chordata</taxon>
        <taxon>Craniata</taxon>
        <taxon>Vertebrata</taxon>
        <taxon>Euteleostomi</taxon>
        <taxon>Actinopterygii</taxon>
        <taxon>Neopterygii</taxon>
        <taxon>Teleostei</taxon>
        <taxon>Elopiformes</taxon>
        <taxon>Megalopidae</taxon>
        <taxon>Megalops</taxon>
    </lineage>
</organism>
<reference evidence="4" key="1">
    <citation type="submission" date="2021-01" db="EMBL/GenBank/DDBJ databases">
        <authorList>
            <person name="Zahm M."/>
            <person name="Roques C."/>
            <person name="Cabau C."/>
            <person name="Klopp C."/>
            <person name="Donnadieu C."/>
            <person name="Jouanno E."/>
            <person name="Lampietro C."/>
            <person name="Louis A."/>
            <person name="Herpin A."/>
            <person name="Echchiki A."/>
            <person name="Berthelot C."/>
            <person name="Parey E."/>
            <person name="Roest-Crollius H."/>
            <person name="Braasch I."/>
            <person name="Postlethwait J."/>
            <person name="Bobe J."/>
            <person name="Montfort J."/>
            <person name="Bouchez O."/>
            <person name="Begum T."/>
            <person name="Mejri S."/>
            <person name="Adams A."/>
            <person name="Chen W.-J."/>
            <person name="Guiguen Y."/>
        </authorList>
    </citation>
    <scope>NUCLEOTIDE SEQUENCE</scope>
    <source>
        <strain evidence="4">YG-15Mar2019-1</strain>
        <tissue evidence="4">Brain</tissue>
    </source>
</reference>
<dbReference type="InterPro" id="IPR050111">
    <property type="entry name" value="C-type_lectin/snaclec_domain"/>
</dbReference>
<feature type="chain" id="PRO_5038789373" description="C-type lectin domain-containing protein" evidence="2">
    <location>
        <begin position="28"/>
        <end position="243"/>
    </location>
</feature>
<dbReference type="InterPro" id="IPR016187">
    <property type="entry name" value="CTDL_fold"/>
</dbReference>
<dbReference type="Proteomes" id="UP001046870">
    <property type="component" value="Chromosome 12"/>
</dbReference>
<feature type="transmembrane region" description="Helical" evidence="1">
    <location>
        <begin position="181"/>
        <end position="203"/>
    </location>
</feature>
<keyword evidence="1" id="KW-0812">Transmembrane</keyword>
<accession>A0A9D3T2Q3</accession>
<dbReference type="SUPFAM" id="SSF56436">
    <property type="entry name" value="C-type lectin-like"/>
    <property type="match status" value="1"/>
</dbReference>
<dbReference type="SMART" id="SM00034">
    <property type="entry name" value="CLECT"/>
    <property type="match status" value="1"/>
</dbReference>
<gene>
    <name evidence="4" type="ORF">MATL_G00147340</name>
</gene>
<evidence type="ECO:0000259" key="3">
    <source>
        <dbReference type="PROSITE" id="PS50041"/>
    </source>
</evidence>
<keyword evidence="5" id="KW-1185">Reference proteome</keyword>
<dbReference type="InterPro" id="IPR016186">
    <property type="entry name" value="C-type_lectin-like/link_sf"/>
</dbReference>
<evidence type="ECO:0000313" key="5">
    <source>
        <dbReference type="Proteomes" id="UP001046870"/>
    </source>
</evidence>
<dbReference type="Pfam" id="PF00059">
    <property type="entry name" value="Lectin_C"/>
    <property type="match status" value="1"/>
</dbReference>
<protein>
    <recommendedName>
        <fullName evidence="3">C-type lectin domain-containing protein</fullName>
    </recommendedName>
</protein>
<feature type="domain" description="C-type lectin" evidence="3">
    <location>
        <begin position="40"/>
        <end position="154"/>
    </location>
</feature>
<dbReference type="InterPro" id="IPR001304">
    <property type="entry name" value="C-type_lectin-like"/>
</dbReference>
<evidence type="ECO:0000256" key="2">
    <source>
        <dbReference type="SAM" id="SignalP"/>
    </source>
</evidence>
<name>A0A9D3T2Q3_MEGAT</name>
<evidence type="ECO:0000256" key="1">
    <source>
        <dbReference type="SAM" id="Phobius"/>
    </source>
</evidence>
<comment type="caution">
    <text evidence="4">The sequence shown here is derived from an EMBL/GenBank/DDBJ whole genome shotgun (WGS) entry which is preliminary data.</text>
</comment>